<evidence type="ECO:0000256" key="3">
    <source>
        <dbReference type="ARBA" id="ARBA00023242"/>
    </source>
</evidence>
<organism evidence="6 7">
    <name type="scientific">Octopus vulgaris</name>
    <name type="common">Common octopus</name>
    <dbReference type="NCBI Taxonomy" id="6645"/>
    <lineage>
        <taxon>Eukaryota</taxon>
        <taxon>Metazoa</taxon>
        <taxon>Spiralia</taxon>
        <taxon>Lophotrochozoa</taxon>
        <taxon>Mollusca</taxon>
        <taxon>Cephalopoda</taxon>
        <taxon>Coleoidea</taxon>
        <taxon>Octopodiformes</taxon>
        <taxon>Octopoda</taxon>
        <taxon>Incirrata</taxon>
        <taxon>Octopodidae</taxon>
        <taxon>Octopus</taxon>
    </lineage>
</organism>
<dbReference type="Gene3D" id="3.40.50.10190">
    <property type="entry name" value="BRCT domain"/>
    <property type="match status" value="2"/>
</dbReference>
<feature type="region of interest" description="Disordered" evidence="4">
    <location>
        <begin position="88"/>
        <end position="150"/>
    </location>
</feature>
<dbReference type="GO" id="GO:0045944">
    <property type="term" value="P:positive regulation of transcription by RNA polymerase II"/>
    <property type="evidence" value="ECO:0007669"/>
    <property type="project" value="TreeGrafter"/>
</dbReference>
<reference evidence="6" key="1">
    <citation type="submission" date="2023-08" db="EMBL/GenBank/DDBJ databases">
        <authorList>
            <person name="Alioto T."/>
            <person name="Alioto T."/>
            <person name="Gomez Garrido J."/>
        </authorList>
    </citation>
    <scope>NUCLEOTIDE SEQUENCE</scope>
</reference>
<feature type="compositionally biased region" description="Basic and acidic residues" evidence="4">
    <location>
        <begin position="1350"/>
        <end position="1368"/>
    </location>
</feature>
<dbReference type="GO" id="GO:0005634">
    <property type="term" value="C:nucleus"/>
    <property type="evidence" value="ECO:0007669"/>
    <property type="project" value="UniProtKB-SubCell"/>
</dbReference>
<dbReference type="EMBL" id="OX597817">
    <property type="protein sequence ID" value="CAI9720716.1"/>
    <property type="molecule type" value="Genomic_DNA"/>
</dbReference>
<comment type="subcellular location">
    <subcellularLocation>
        <location evidence="1">Nucleus</location>
    </subcellularLocation>
</comment>
<feature type="domain" description="BRCT" evidence="5">
    <location>
        <begin position="1772"/>
        <end position="1867"/>
    </location>
</feature>
<feature type="region of interest" description="Disordered" evidence="4">
    <location>
        <begin position="188"/>
        <end position="208"/>
    </location>
</feature>
<evidence type="ECO:0000256" key="2">
    <source>
        <dbReference type="ARBA" id="ARBA00022763"/>
    </source>
</evidence>
<feature type="compositionally biased region" description="Polar residues" evidence="4">
    <location>
        <begin position="1166"/>
        <end position="1176"/>
    </location>
</feature>
<dbReference type="PANTHER" id="PTHR15321:SF3">
    <property type="entry name" value="TP53-BINDING PROTEIN 1"/>
    <property type="match status" value="1"/>
</dbReference>
<feature type="compositionally biased region" description="Polar residues" evidence="4">
    <location>
        <begin position="460"/>
        <end position="502"/>
    </location>
</feature>
<name>A0AA36ASE1_OCTVU</name>
<dbReference type="InterPro" id="IPR047249">
    <property type="entry name" value="BRCT_p53bp1-like_rpt1"/>
</dbReference>
<dbReference type="InterPro" id="IPR014722">
    <property type="entry name" value="Rib_uL2_dom2"/>
</dbReference>
<feature type="region of interest" description="Disordered" evidence="4">
    <location>
        <begin position="660"/>
        <end position="745"/>
    </location>
</feature>
<feature type="compositionally biased region" description="Polar residues" evidence="4">
    <location>
        <begin position="1305"/>
        <end position="1317"/>
    </location>
</feature>
<feature type="compositionally biased region" description="Acidic residues" evidence="4">
    <location>
        <begin position="193"/>
        <end position="202"/>
    </location>
</feature>
<feature type="compositionally biased region" description="Polar residues" evidence="4">
    <location>
        <begin position="691"/>
        <end position="718"/>
    </location>
</feature>
<evidence type="ECO:0000256" key="1">
    <source>
        <dbReference type="ARBA" id="ARBA00004123"/>
    </source>
</evidence>
<dbReference type="PROSITE" id="PS50172">
    <property type="entry name" value="BRCT"/>
    <property type="match status" value="2"/>
</dbReference>
<keyword evidence="2" id="KW-0227">DNA damage</keyword>
<dbReference type="CDD" id="cd17724">
    <property type="entry name" value="BRCT_p53bp1_rpt2"/>
    <property type="match status" value="1"/>
</dbReference>
<dbReference type="Gene3D" id="2.30.30.30">
    <property type="match status" value="1"/>
</dbReference>
<dbReference type="Pfam" id="PF09038">
    <property type="entry name" value="53-BP1_Tudor"/>
    <property type="match status" value="1"/>
</dbReference>
<gene>
    <name evidence="6" type="ORF">OCTVUL_1B020893</name>
</gene>
<feature type="compositionally biased region" description="Polar residues" evidence="4">
    <location>
        <begin position="1140"/>
        <end position="1151"/>
    </location>
</feature>
<dbReference type="GO" id="GO:0000077">
    <property type="term" value="P:DNA damage checkpoint signaling"/>
    <property type="evidence" value="ECO:0007669"/>
    <property type="project" value="TreeGrafter"/>
</dbReference>
<feature type="domain" description="BRCT" evidence="5">
    <location>
        <begin position="1680"/>
        <end position="1756"/>
    </location>
</feature>
<accession>A0AA36ASE1</accession>
<evidence type="ECO:0000313" key="6">
    <source>
        <dbReference type="EMBL" id="CAI9720716.1"/>
    </source>
</evidence>
<feature type="compositionally biased region" description="Low complexity" evidence="4">
    <location>
        <begin position="726"/>
        <end position="736"/>
    </location>
</feature>
<feature type="compositionally biased region" description="Low complexity" evidence="4">
    <location>
        <begin position="503"/>
        <end position="518"/>
    </location>
</feature>
<dbReference type="CDD" id="cd17745">
    <property type="entry name" value="BRCT_p53bp1_rpt1"/>
    <property type="match status" value="1"/>
</dbReference>
<evidence type="ECO:0000259" key="5">
    <source>
        <dbReference type="PROSITE" id="PS50172"/>
    </source>
</evidence>
<feature type="region of interest" description="Disordered" evidence="4">
    <location>
        <begin position="454"/>
        <end position="535"/>
    </location>
</feature>
<feature type="region of interest" description="Disordered" evidence="4">
    <location>
        <begin position="997"/>
        <end position="1026"/>
    </location>
</feature>
<dbReference type="Proteomes" id="UP001162480">
    <property type="component" value="Chromosome 4"/>
</dbReference>
<dbReference type="SMART" id="SM00292">
    <property type="entry name" value="BRCT"/>
    <property type="match status" value="2"/>
</dbReference>
<evidence type="ECO:0000256" key="4">
    <source>
        <dbReference type="SAM" id="MobiDB-lite"/>
    </source>
</evidence>
<feature type="region of interest" description="Disordered" evidence="4">
    <location>
        <begin position="560"/>
        <end position="586"/>
    </location>
</feature>
<feature type="compositionally biased region" description="Polar residues" evidence="4">
    <location>
        <begin position="392"/>
        <end position="409"/>
    </location>
</feature>
<feature type="region of interest" description="Disordered" evidence="4">
    <location>
        <begin position="240"/>
        <end position="298"/>
    </location>
</feature>
<dbReference type="InterPro" id="IPR047252">
    <property type="entry name" value="TP53BP1-like"/>
</dbReference>
<sequence length="1876" mass="207880">MDGISEDYNCFQPSHFVVLDSQNSCSKPLNETSFLKSLPALQIPETQTEQVHINPSPNQKSAVSETYQYDIDLIDSSDFSQASLKFLEAPNMESNQPVRTQSGSSSEESHSNFCKPLPPSFVEDPSSKQNLSTPTGHGSHEKSSADDPVSVTIQNVKKSRELAAESKNNLTGKPDEIKSTALARKFLFKSDEDTSEDKDSEPEVNTPSRHIASLQVSPVSVIVSDTADEMNYIDASPEHHSFPIIIPDSPTTDNSDHESGNQESTVMETTVIKKDSQHQSMEYSQNESNKGSKDDSENLHLHYSSTQSCSQIDPKTHSQKYADEICESQDINLYLSLSSQMSENKDMTQSQASRTSFMLKEEKSNQSVHSVLRDSSSEDVLEFTLNLPKVSPGSSFHNPSFSKTPQNKSSVRKTPVSQTSQKSSGFGQLSVSQTSQKSSGFGQLSVSLTSQKGSGFGHLSVSQTSQKRSDLANSSDSQTSQKWSGLSSSASDKMKNYQDSMPQLSNSESSQQTLSPSSAANPHKTQPQKEDRPSQLKPLESFTEANPFDSEHFFKSRQKDLYDPLPGKSSQKDQQKSEFPVSAMSSTEGFVSKISNEKRINEADLHKKPILDSCQQKTFTKIQEKKDTLSSNKSFSLIHKGEKHPSAKPQSFSQGVIDIRAGDSNGSFHGEQEKRKPASLPDKLISKGNCKISSKSEPVGQPSDNSPNSYDHATTMPDNNLRARLTSTSSQNNNSNAKESIMPYEEEEEEEEDEMKVYNVSNQMLIGNKTGKGVSISQPYKRQPTECLGKVVSASVPGQASCSMGETSSTVTELMPVKPLVTPTAELTVTGMTKTPIDILGKKQYSPLVAKDNQDSETQFVQQDDIAIVQPVDNVTNTVPNPEAQIDATQDVNVGACTSNDPYLFPDSQLKSKSTIVTSRKRQKFASKSTQKKSAKKLLPKKSSIFSRCRGIRKDRQSPVYRVRFEAVRKRARNPLTLHSNPAFLKVPSHKDIESILSSKTHNNGNKTPSSSDSGSQTKEQQQQQGSLYTNLKKVFQRKITEETTVQIVYRKTTIEMLRNSQVIDRRVVVEKNDPVVIKSTRNEEFKYLNSSKETSFCSPTSLTSGEYADVSSLSHSDSKGSSNNSSCFNSLTVKSSSIDLPTTSSVSQSEQQHKEGKVSILKKGQSVSNKPCQSHTSDEDMLKMLSPITLEDKQEHSAYCSPGDDLRQQSWGQLGMHRITATPDKCNTSVTETATLSRYSSNEEPLKTKTMTVFHSDSLFSSNENLNVSDQEIAAHHMKSLPVSQPSGIAGDCQEIYTSIKNLNLPETSSNRSPLRTSAPEEDLKTPKKAEKQIRGSKRSCSPQPCEEGTSKKYKQDFSDDKPKCSDRSQSPEIPFQDQGNVTAQSGIKKNVHRQQPAIGILIMARWKDGFFYPGKIASPEKNGKYLVKFVDGDKLWVKINQILSVTYLPHGQNVMVQSDDGFFDSGMIVNYKYNGSDSDEDVLYQVQMDDSKTVECSRKQVILSEGQAEHMLSDEDFLLMPGVLSTPVPSGADVSLDNLVDGSRRSASRKVSSENEKAKKLTRMEPRAMSTPTHKRKASTLKKDSDGSICHIGAAIASPKHNYEDTTHRRAKKELFEVVKGPVPKKSLFNAMNFLLTYTEKSPEQKLIDKKLLHEFSSESSTNLSNSDLGVEPKVPFDKNHLRIQLETGGGQVFSSWHKDFLSPHKTSFVVSNTYQRTVKYLQGLAAGIPCVSHLWVRDCCKQGTFLDYKSYLLQAGISITKKTLMESKMKAKCLEDFEILVTSSQNEFVNIWSEILTIAGCRIIKKFRKTKGSNKSVDAVITDRSCPPDITEQADSQHIPLLSTEWVIQCLIHGQKVAFDGHEKFAYNYEEND</sequence>
<feature type="compositionally biased region" description="Polar residues" evidence="4">
    <location>
        <begin position="415"/>
        <end position="434"/>
    </location>
</feature>
<feature type="compositionally biased region" description="Polar residues" evidence="4">
    <location>
        <begin position="127"/>
        <end position="136"/>
    </location>
</feature>
<dbReference type="Gene3D" id="2.30.30.140">
    <property type="match status" value="1"/>
</dbReference>
<feature type="region of interest" description="Disordered" evidence="4">
    <location>
        <begin position="392"/>
        <end position="434"/>
    </location>
</feature>
<dbReference type="InterPro" id="IPR002999">
    <property type="entry name" value="Tudor"/>
</dbReference>
<dbReference type="PANTHER" id="PTHR15321">
    <property type="entry name" value="TUMOR SUPPRESSOR P53-BINDING PROTEIN 1"/>
    <property type="match status" value="1"/>
</dbReference>
<feature type="region of interest" description="Disordered" evidence="4">
    <location>
        <begin position="1305"/>
        <end position="1390"/>
    </location>
</feature>
<feature type="region of interest" description="Disordered" evidence="4">
    <location>
        <begin position="921"/>
        <end position="940"/>
    </location>
</feature>
<proteinExistence type="predicted"/>
<keyword evidence="7" id="KW-1185">Reference proteome</keyword>
<dbReference type="SUPFAM" id="SSF63748">
    <property type="entry name" value="Tudor/PWWP/MBT"/>
    <property type="match status" value="1"/>
</dbReference>
<keyword evidence="3" id="KW-0539">Nucleus</keyword>
<dbReference type="InterPro" id="IPR015125">
    <property type="entry name" value="53-BP1_Tudor"/>
</dbReference>
<feature type="region of interest" description="Disordered" evidence="4">
    <location>
        <begin position="1537"/>
        <end position="1585"/>
    </location>
</feature>
<dbReference type="SMART" id="SM00333">
    <property type="entry name" value="TUDOR"/>
    <property type="match status" value="1"/>
</dbReference>
<dbReference type="GO" id="GO:0042393">
    <property type="term" value="F:histone binding"/>
    <property type="evidence" value="ECO:0007669"/>
    <property type="project" value="TreeGrafter"/>
</dbReference>
<dbReference type="Pfam" id="PF18428">
    <property type="entry name" value="BRCT_3"/>
    <property type="match status" value="1"/>
</dbReference>
<dbReference type="InterPro" id="IPR001357">
    <property type="entry name" value="BRCT_dom"/>
</dbReference>
<dbReference type="SUPFAM" id="SSF52113">
    <property type="entry name" value="BRCT domain"/>
    <property type="match status" value="2"/>
</dbReference>
<dbReference type="InterPro" id="IPR036420">
    <property type="entry name" value="BRCT_dom_sf"/>
</dbReference>
<evidence type="ECO:0000313" key="7">
    <source>
        <dbReference type="Proteomes" id="UP001162480"/>
    </source>
</evidence>
<protein>
    <recommendedName>
        <fullName evidence="5">BRCT domain-containing protein</fullName>
    </recommendedName>
</protein>
<feature type="compositionally biased region" description="Polar residues" evidence="4">
    <location>
        <begin position="92"/>
        <end position="101"/>
    </location>
</feature>
<dbReference type="InterPro" id="IPR047250">
    <property type="entry name" value="BRCT_p53bp1-like_rpt2"/>
</dbReference>
<feature type="compositionally biased region" description="Basic and acidic residues" evidence="4">
    <location>
        <begin position="1323"/>
        <end position="1335"/>
    </location>
</feature>
<feature type="region of interest" description="Disordered" evidence="4">
    <location>
        <begin position="1140"/>
        <end position="1181"/>
    </location>
</feature>
<feature type="compositionally biased region" description="Polar residues" evidence="4">
    <location>
        <begin position="1369"/>
        <end position="1389"/>
    </location>
</feature>
<dbReference type="CDD" id="cd20383">
    <property type="entry name" value="Tudor_53BP1"/>
    <property type="match status" value="1"/>
</dbReference>
<feature type="compositionally biased region" description="Polar residues" evidence="4">
    <location>
        <begin position="278"/>
        <end position="289"/>
    </location>
</feature>
<feature type="compositionally biased region" description="Basic and acidic residues" evidence="4">
    <location>
        <begin position="1553"/>
        <end position="1568"/>
    </location>
</feature>